<protein>
    <submittedName>
        <fullName evidence="2">Uncharacterized protein</fullName>
    </submittedName>
</protein>
<sequence>MPTQSFGGGGGGRGGASGGGVAQPQAGAAGGSAPAPPQQRVRARRGQATNPRSIAERVSNQQDDAS</sequence>
<evidence type="ECO:0000313" key="2">
    <source>
        <dbReference type="EMBL" id="KAF0934858.1"/>
    </source>
</evidence>
<evidence type="ECO:0000313" key="3">
    <source>
        <dbReference type="Proteomes" id="UP000479710"/>
    </source>
</evidence>
<reference evidence="2 3" key="1">
    <citation type="submission" date="2019-11" db="EMBL/GenBank/DDBJ databases">
        <title>Whole genome sequence of Oryza granulata.</title>
        <authorList>
            <person name="Li W."/>
        </authorList>
    </citation>
    <scope>NUCLEOTIDE SEQUENCE [LARGE SCALE GENOMIC DNA]</scope>
    <source>
        <strain evidence="3">cv. Menghai</strain>
        <tissue evidence="2">Leaf</tissue>
    </source>
</reference>
<feature type="compositionally biased region" description="Gly residues" evidence="1">
    <location>
        <begin position="1"/>
        <end position="21"/>
    </location>
</feature>
<organism evidence="2 3">
    <name type="scientific">Oryza meyeriana var. granulata</name>
    <dbReference type="NCBI Taxonomy" id="110450"/>
    <lineage>
        <taxon>Eukaryota</taxon>
        <taxon>Viridiplantae</taxon>
        <taxon>Streptophyta</taxon>
        <taxon>Embryophyta</taxon>
        <taxon>Tracheophyta</taxon>
        <taxon>Spermatophyta</taxon>
        <taxon>Magnoliopsida</taxon>
        <taxon>Liliopsida</taxon>
        <taxon>Poales</taxon>
        <taxon>Poaceae</taxon>
        <taxon>BOP clade</taxon>
        <taxon>Oryzoideae</taxon>
        <taxon>Oryzeae</taxon>
        <taxon>Oryzinae</taxon>
        <taxon>Oryza</taxon>
        <taxon>Oryza meyeriana</taxon>
    </lineage>
</organism>
<gene>
    <name evidence="2" type="ORF">E2562_028862</name>
</gene>
<dbReference type="Proteomes" id="UP000479710">
    <property type="component" value="Unassembled WGS sequence"/>
</dbReference>
<feature type="compositionally biased region" description="Low complexity" evidence="1">
    <location>
        <begin position="22"/>
        <end position="33"/>
    </location>
</feature>
<proteinExistence type="predicted"/>
<evidence type="ECO:0000256" key="1">
    <source>
        <dbReference type="SAM" id="MobiDB-lite"/>
    </source>
</evidence>
<feature type="region of interest" description="Disordered" evidence="1">
    <location>
        <begin position="1"/>
        <end position="66"/>
    </location>
</feature>
<keyword evidence="3" id="KW-1185">Reference proteome</keyword>
<comment type="caution">
    <text evidence="2">The sequence shown here is derived from an EMBL/GenBank/DDBJ whole genome shotgun (WGS) entry which is preliminary data.</text>
</comment>
<name>A0A6G1FD37_9ORYZ</name>
<dbReference type="AlphaFoldDB" id="A0A6G1FD37"/>
<accession>A0A6G1FD37</accession>
<dbReference type="EMBL" id="SPHZ02000001">
    <property type="protein sequence ID" value="KAF0934858.1"/>
    <property type="molecule type" value="Genomic_DNA"/>
</dbReference>